<feature type="domain" description="TonB-dependent receptor-like beta-barrel" evidence="5">
    <location>
        <begin position="479"/>
        <end position="904"/>
    </location>
</feature>
<keyword evidence="2 4" id="KW-0472">Membrane</keyword>
<dbReference type="Gene3D" id="2.60.40.1120">
    <property type="entry name" value="Carboxypeptidase-like, regulatory domain"/>
    <property type="match status" value="1"/>
</dbReference>
<dbReference type="InterPro" id="IPR008969">
    <property type="entry name" value="CarboxyPept-like_regulatory"/>
</dbReference>
<comment type="similarity">
    <text evidence="4">Belongs to the TonB-dependent receptor family.</text>
</comment>
<evidence type="ECO:0000256" key="1">
    <source>
        <dbReference type="ARBA" id="ARBA00004442"/>
    </source>
</evidence>
<dbReference type="SUPFAM" id="SSF49464">
    <property type="entry name" value="Carboxypeptidase regulatory domain-like"/>
    <property type="match status" value="1"/>
</dbReference>
<dbReference type="Pfam" id="PF13715">
    <property type="entry name" value="CarbopepD_reg_2"/>
    <property type="match status" value="1"/>
</dbReference>
<comment type="caution">
    <text evidence="7">The sequence shown here is derived from an EMBL/GenBank/DDBJ whole genome shotgun (WGS) entry which is preliminary data.</text>
</comment>
<keyword evidence="8" id="KW-1185">Reference proteome</keyword>
<dbReference type="GO" id="GO:0009279">
    <property type="term" value="C:cell outer membrane"/>
    <property type="evidence" value="ECO:0007669"/>
    <property type="project" value="UniProtKB-SubCell"/>
</dbReference>
<evidence type="ECO:0000313" key="7">
    <source>
        <dbReference type="EMBL" id="TJY66539.1"/>
    </source>
</evidence>
<evidence type="ECO:0000259" key="6">
    <source>
        <dbReference type="Pfam" id="PF07715"/>
    </source>
</evidence>
<dbReference type="Proteomes" id="UP000309872">
    <property type="component" value="Unassembled WGS sequence"/>
</dbReference>
<proteinExistence type="inferred from homology"/>
<evidence type="ECO:0000256" key="2">
    <source>
        <dbReference type="ARBA" id="ARBA00023136"/>
    </source>
</evidence>
<dbReference type="InterPro" id="IPR000531">
    <property type="entry name" value="Beta-barrel_TonB"/>
</dbReference>
<dbReference type="OrthoDB" id="9768470at2"/>
<keyword evidence="7" id="KW-0675">Receptor</keyword>
<keyword evidence="4" id="KW-0798">TonB box</keyword>
<gene>
    <name evidence="7" type="ORF">FAZ19_06345</name>
</gene>
<dbReference type="Pfam" id="PF07715">
    <property type="entry name" value="Plug"/>
    <property type="match status" value="1"/>
</dbReference>
<comment type="subcellular location">
    <subcellularLocation>
        <location evidence="1 4">Cell outer membrane</location>
    </subcellularLocation>
</comment>
<protein>
    <submittedName>
        <fullName evidence="7">TonB-dependent receptor</fullName>
    </submittedName>
</protein>
<dbReference type="EMBL" id="SUKA01000002">
    <property type="protein sequence ID" value="TJY66539.1"/>
    <property type="molecule type" value="Genomic_DNA"/>
</dbReference>
<keyword evidence="3" id="KW-0998">Cell outer membrane</keyword>
<sequence>MQKYLVSFLVSILCGTALFGQTGKITGKIKDESNNSPLANASIVSSLQKVSASSDFEGDYSLELPEGSYSIVVRYVGYEAKEIKDIAVRSGKVTELDITLLPESDVLDEVVVSVSARKNTEASILNMQKSAGVLMDGLSAQSIKRSGASDIASAIRTVPGVSVQEGKFIYVRGLGDRYTKSILNGVDIPGLDPDKNTIQMDIFPTSILENIVVTKSASAELPADFTGGVVDIVTKDFPSRKQVGINFSLGANPAMNFNSDYLTYSGGKTDFLGFDDGTRKLPISPNATIPLPASSDNNSLEGITRSFDPILGANTKTSLPNFSLGFNFGNQYQLGDNKLGVIASIDYRNTTEYYKDFRNGIYQKPEERTDYEILVDRRQRGSLGLNNVLGSALLGLNYKTDRAKYTLNVLHVQNGESRAAIFDQETRISNDINVVRNNLEYTQRSISNILVSGKHSNADASFLTEWKLSPTFSKVNDKDLRLTSFKREPDGTFTINSDSGFPTRLWRNLDEINAVNKVDFTKKHTLFDNSAFLKFGALYSYKQRDYSINNYDIGTRGVETRDLQGDPNNILKDENVWTPETNLGYFIRGDFQAQNTFDAAQHTAAAYVSSEFKPIEKLRTIVGLRVEKFMTYFTGQNNSGTEVYDNEKTIDKLDLFPSLNLIYGLNAQNNIRLSYSRTTARPSFKELSIVQIPDLLTGVNFLGNIDLEPAYINNFDLRYEMYGDRAQMFAVSAFYKQFKNPIEIVAYSSAAPNDFTPRNTSEAQVYGVEFEVRKNFEFVHEGLKDLSLNANVSLVHSVIEMSKVVGGEYESRQAFARTDEEIEDTRSLQGQSPYLINAGLSYNNTENGLEAGVFYNVQGKTLDVVGFGKNPDVYVQPFNSLNFNFSKRVGASKHGSISVKAENILGAERKSLYESYKANTQEFLFRAPGRTFSIGYSYNF</sequence>
<dbReference type="PANTHER" id="PTHR40980:SF4">
    <property type="entry name" value="TONB-DEPENDENT RECEPTOR-LIKE BETA-BARREL DOMAIN-CONTAINING PROTEIN"/>
    <property type="match status" value="1"/>
</dbReference>
<name>A0A4V5LYH4_9SPHI</name>
<evidence type="ECO:0000256" key="3">
    <source>
        <dbReference type="ARBA" id="ARBA00023237"/>
    </source>
</evidence>
<dbReference type="PANTHER" id="PTHR40980">
    <property type="entry name" value="PLUG DOMAIN-CONTAINING PROTEIN"/>
    <property type="match status" value="1"/>
</dbReference>
<accession>A0A4V5LYH4</accession>
<evidence type="ECO:0000256" key="4">
    <source>
        <dbReference type="RuleBase" id="RU003357"/>
    </source>
</evidence>
<dbReference type="SUPFAM" id="SSF56935">
    <property type="entry name" value="Porins"/>
    <property type="match status" value="1"/>
</dbReference>
<dbReference type="Gene3D" id="2.40.170.20">
    <property type="entry name" value="TonB-dependent receptor, beta-barrel domain"/>
    <property type="match status" value="1"/>
</dbReference>
<dbReference type="RefSeq" id="WP_136819888.1">
    <property type="nucleotide sequence ID" value="NZ_BMJX01000002.1"/>
</dbReference>
<dbReference type="AlphaFoldDB" id="A0A4V5LYH4"/>
<evidence type="ECO:0000259" key="5">
    <source>
        <dbReference type="Pfam" id="PF00593"/>
    </source>
</evidence>
<organism evidence="7 8">
    <name type="scientific">Sphingobacterium alkalisoli</name>
    <dbReference type="NCBI Taxonomy" id="1874115"/>
    <lineage>
        <taxon>Bacteria</taxon>
        <taxon>Pseudomonadati</taxon>
        <taxon>Bacteroidota</taxon>
        <taxon>Sphingobacteriia</taxon>
        <taxon>Sphingobacteriales</taxon>
        <taxon>Sphingobacteriaceae</taxon>
        <taxon>Sphingobacterium</taxon>
    </lineage>
</organism>
<feature type="domain" description="TonB-dependent receptor plug" evidence="6">
    <location>
        <begin position="137"/>
        <end position="229"/>
    </location>
</feature>
<dbReference type="Pfam" id="PF00593">
    <property type="entry name" value="TonB_dep_Rec_b-barrel"/>
    <property type="match status" value="1"/>
</dbReference>
<dbReference type="InterPro" id="IPR012910">
    <property type="entry name" value="Plug_dom"/>
</dbReference>
<dbReference type="InterPro" id="IPR037066">
    <property type="entry name" value="Plug_dom_sf"/>
</dbReference>
<dbReference type="Gene3D" id="2.170.130.10">
    <property type="entry name" value="TonB-dependent receptor, plug domain"/>
    <property type="match status" value="1"/>
</dbReference>
<dbReference type="InterPro" id="IPR036942">
    <property type="entry name" value="Beta-barrel_TonB_sf"/>
</dbReference>
<evidence type="ECO:0000313" key="8">
    <source>
        <dbReference type="Proteomes" id="UP000309872"/>
    </source>
</evidence>
<reference evidence="7 8" key="1">
    <citation type="submission" date="2019-04" db="EMBL/GenBank/DDBJ databases">
        <title>Sphingobacterium olei sp. nov., isolated from oil-contaminated soil.</title>
        <authorList>
            <person name="Liu B."/>
        </authorList>
    </citation>
    <scope>NUCLEOTIDE SEQUENCE [LARGE SCALE GENOMIC DNA]</scope>
    <source>
        <strain evidence="7 8">Y3L14</strain>
    </source>
</reference>